<evidence type="ECO:0000313" key="1">
    <source>
        <dbReference type="EMBL" id="KAF9137247.1"/>
    </source>
</evidence>
<evidence type="ECO:0000313" key="2">
    <source>
        <dbReference type="Proteomes" id="UP000748756"/>
    </source>
</evidence>
<reference evidence="1" key="1">
    <citation type="journal article" date="2020" name="Fungal Divers.">
        <title>Resolving the Mortierellaceae phylogeny through synthesis of multi-gene phylogenetics and phylogenomics.</title>
        <authorList>
            <person name="Vandepol N."/>
            <person name="Liber J."/>
            <person name="Desiro A."/>
            <person name="Na H."/>
            <person name="Kennedy M."/>
            <person name="Barry K."/>
            <person name="Grigoriev I.V."/>
            <person name="Miller A.N."/>
            <person name="O'Donnell K."/>
            <person name="Stajich J.E."/>
            <person name="Bonito G."/>
        </authorList>
    </citation>
    <scope>NUCLEOTIDE SEQUENCE</scope>
    <source>
        <strain evidence="1">NRRL 6426</strain>
    </source>
</reference>
<keyword evidence="2" id="KW-1185">Reference proteome</keyword>
<accession>A0A9P5RN58</accession>
<gene>
    <name evidence="1" type="ORF">BG015_002783</name>
</gene>
<dbReference type="EMBL" id="JAAAUQ010001578">
    <property type="protein sequence ID" value="KAF9137247.1"/>
    <property type="molecule type" value="Genomic_DNA"/>
</dbReference>
<dbReference type="AlphaFoldDB" id="A0A9P5RN58"/>
<protein>
    <submittedName>
        <fullName evidence="1">Uncharacterized protein</fullName>
    </submittedName>
</protein>
<name>A0A9P5RN58_9FUNG</name>
<sequence>MAQSTATSLRDLCLQLVSRGSSIRFYLRHLRVPRGTLEFYRDNYADVEWAQSILDRLPKQNAISVFHIGITKFAIEERSTDNISRAKYSRISTLSEVLHEAGIKIEIYEWKHLIR</sequence>
<proteinExistence type="predicted"/>
<comment type="caution">
    <text evidence="1">The sequence shown here is derived from an EMBL/GenBank/DDBJ whole genome shotgun (WGS) entry which is preliminary data.</text>
</comment>
<organism evidence="1 2">
    <name type="scientific">Linnemannia schmuckeri</name>
    <dbReference type="NCBI Taxonomy" id="64567"/>
    <lineage>
        <taxon>Eukaryota</taxon>
        <taxon>Fungi</taxon>
        <taxon>Fungi incertae sedis</taxon>
        <taxon>Mucoromycota</taxon>
        <taxon>Mortierellomycotina</taxon>
        <taxon>Mortierellomycetes</taxon>
        <taxon>Mortierellales</taxon>
        <taxon>Mortierellaceae</taxon>
        <taxon>Linnemannia</taxon>
    </lineage>
</organism>
<dbReference type="Proteomes" id="UP000748756">
    <property type="component" value="Unassembled WGS sequence"/>
</dbReference>